<accession>A0A0D9XDQ2</accession>
<dbReference type="EnsemblPlants" id="LPERR09G07100.1">
    <property type="protein sequence ID" value="LPERR09G07100.1"/>
    <property type="gene ID" value="LPERR09G07100"/>
</dbReference>
<dbReference type="AlphaFoldDB" id="A0A0D9XDQ2"/>
<evidence type="ECO:0000313" key="2">
    <source>
        <dbReference type="EnsemblPlants" id="LPERR09G07100.1"/>
    </source>
</evidence>
<keyword evidence="3" id="KW-1185">Reference proteome</keyword>
<reference evidence="2" key="3">
    <citation type="submission" date="2015-04" db="UniProtKB">
        <authorList>
            <consortium name="EnsemblPlants"/>
        </authorList>
    </citation>
    <scope>IDENTIFICATION</scope>
</reference>
<name>A0A0D9XDQ2_9ORYZ</name>
<dbReference type="Gramene" id="LPERR09G07100.1">
    <property type="protein sequence ID" value="LPERR09G07100.1"/>
    <property type="gene ID" value="LPERR09G07100"/>
</dbReference>
<dbReference type="STRING" id="77586.A0A0D9XDQ2"/>
<reference evidence="3" key="2">
    <citation type="submission" date="2013-12" db="EMBL/GenBank/DDBJ databases">
        <authorList>
            <person name="Yu Y."/>
            <person name="Lee S."/>
            <person name="de Baynast K."/>
            <person name="Wissotski M."/>
            <person name="Liu L."/>
            <person name="Talag J."/>
            <person name="Goicoechea J."/>
            <person name="Angelova A."/>
            <person name="Jetty R."/>
            <person name="Kudrna D."/>
            <person name="Golser W."/>
            <person name="Rivera L."/>
            <person name="Zhang J."/>
            <person name="Wing R."/>
        </authorList>
    </citation>
    <scope>NUCLEOTIDE SEQUENCE</scope>
</reference>
<evidence type="ECO:0000313" key="3">
    <source>
        <dbReference type="Proteomes" id="UP000032180"/>
    </source>
</evidence>
<dbReference type="eggNOG" id="ENOG502R7CH">
    <property type="taxonomic scope" value="Eukaryota"/>
</dbReference>
<organism evidence="2 3">
    <name type="scientific">Leersia perrieri</name>
    <dbReference type="NCBI Taxonomy" id="77586"/>
    <lineage>
        <taxon>Eukaryota</taxon>
        <taxon>Viridiplantae</taxon>
        <taxon>Streptophyta</taxon>
        <taxon>Embryophyta</taxon>
        <taxon>Tracheophyta</taxon>
        <taxon>Spermatophyta</taxon>
        <taxon>Magnoliopsida</taxon>
        <taxon>Liliopsida</taxon>
        <taxon>Poales</taxon>
        <taxon>Poaceae</taxon>
        <taxon>BOP clade</taxon>
        <taxon>Oryzoideae</taxon>
        <taxon>Oryzeae</taxon>
        <taxon>Oryzinae</taxon>
        <taxon>Leersia</taxon>
    </lineage>
</organism>
<proteinExistence type="predicted"/>
<reference evidence="2 3" key="1">
    <citation type="submission" date="2012-08" db="EMBL/GenBank/DDBJ databases">
        <title>Oryza genome evolution.</title>
        <authorList>
            <person name="Wing R.A."/>
        </authorList>
    </citation>
    <scope>NUCLEOTIDE SEQUENCE</scope>
</reference>
<dbReference type="HOGENOM" id="CLU_673310_0_0_1"/>
<evidence type="ECO:0000256" key="1">
    <source>
        <dbReference type="SAM" id="MobiDB-lite"/>
    </source>
</evidence>
<sequence>MSDQVDVEEVEVEVSVDSSSPGSADLSAAAADAAVRAGANACVETWGAAAAAALVDVRSSSPPPVKVFDIEHVKDLVVNKKWEEVEDYIKNTLSDNTDNSVEDFAKQHPSLFLILREEKIRQLVEADQATEAEDFYNHYVLPLKACTGMFVPTNIEAWIDSLEPSKPPNPVRGYEKDLMDYNNLYFPKSVGRKEPKNPLHQFVDITNATFDDGVVRRITKCLACGWNIPGLWKIKSHFERTGRIKQCPKVTNNVLSRIKGVAMSRNSSTSSSSLAKRKREISFDQMVKEKAELIPVLCAELGNLMKQYVHVEEQLHLKEEILKIDGVGSSILANMKHDVMKGVLNEDWKSPSDDFFGRLVKDLDDLHEMCYKLSKLAKSHANEGVDSFLATIVKLESEVGAPLRSARLT</sequence>
<feature type="region of interest" description="Disordered" evidence="1">
    <location>
        <begin position="1"/>
        <end position="23"/>
    </location>
</feature>
<feature type="compositionally biased region" description="Acidic residues" evidence="1">
    <location>
        <begin position="1"/>
        <end position="14"/>
    </location>
</feature>
<protein>
    <submittedName>
        <fullName evidence="2">Uncharacterized protein</fullName>
    </submittedName>
</protein>
<dbReference type="Proteomes" id="UP000032180">
    <property type="component" value="Chromosome 9"/>
</dbReference>